<dbReference type="AlphaFoldDB" id="A0A417YJP5"/>
<comment type="caution">
    <text evidence="1">The sequence shown here is derived from an EMBL/GenBank/DDBJ whole genome shotgun (WGS) entry which is preliminary data.</text>
</comment>
<reference evidence="1 2" key="1">
    <citation type="journal article" date="2007" name="Int. J. Syst. Evol. Microbiol.">
        <title>Oceanobacillus profundus sp. nov., isolated from a deep-sea sediment core.</title>
        <authorList>
            <person name="Kim Y.G."/>
            <person name="Choi D.H."/>
            <person name="Hyun S."/>
            <person name="Cho B.C."/>
        </authorList>
    </citation>
    <scope>NUCLEOTIDE SEQUENCE [LARGE SCALE GENOMIC DNA]</scope>
    <source>
        <strain evidence="1 2">DSM 18246</strain>
    </source>
</reference>
<organism evidence="1 2">
    <name type="scientific">Oceanobacillus profundus</name>
    <dbReference type="NCBI Taxonomy" id="372463"/>
    <lineage>
        <taxon>Bacteria</taxon>
        <taxon>Bacillati</taxon>
        <taxon>Bacillota</taxon>
        <taxon>Bacilli</taxon>
        <taxon>Bacillales</taxon>
        <taxon>Bacillaceae</taxon>
        <taxon>Oceanobacillus</taxon>
    </lineage>
</organism>
<gene>
    <name evidence="1" type="ORF">D1B32_05640</name>
</gene>
<dbReference type="InterPro" id="IPR053738">
    <property type="entry name" value="Lambda_capsid_assembly"/>
</dbReference>
<evidence type="ECO:0000313" key="1">
    <source>
        <dbReference type="EMBL" id="RHW33525.1"/>
    </source>
</evidence>
<accession>A0A417YJP5</accession>
<proteinExistence type="predicted"/>
<evidence type="ECO:0008006" key="3">
    <source>
        <dbReference type="Google" id="ProtNLM"/>
    </source>
</evidence>
<dbReference type="Pfam" id="PF03864">
    <property type="entry name" value="Phage_cap_E"/>
    <property type="match status" value="1"/>
</dbReference>
<name>A0A417YJP5_9BACI</name>
<dbReference type="RefSeq" id="WP_118888863.1">
    <property type="nucleotide sequence ID" value="NZ_PHUT01000003.1"/>
</dbReference>
<protein>
    <recommendedName>
        <fullName evidence="3">Major capsid protein E</fullName>
    </recommendedName>
</protein>
<dbReference type="OrthoDB" id="57984at2"/>
<sequence>MPLHLQEFQGEQFQGYVENVPVAKEYKLRNVLPNKTIKDINFSYNVINGKYGQAASITGFNASAPLRDKKDLQKAFGSVAKVQHGTRLDEEELLRFNRPRDDEEKNQAIDYVYDTTDDLIQGVYDVEEYMRAQAVYNGVLEYDDDENDIHLNVNFGIPEGNKISVTTAWSNSASTPLEDIRAAVKQYQKENKRQKPRVMHMTSATEAHLLNNDQIRVQVYGTNNGQRLLTRNDISNVLTALGLPPYEINDDVIDVYGNGEVPLLEDNKVVFLGDELGNTYLGPTVEKNYQSGIYSVTEIKETNPPSQAIFIGETVFPAIKRPQSIVIMSV</sequence>
<keyword evidence="2" id="KW-1185">Reference proteome</keyword>
<dbReference type="EMBL" id="QWEH01000003">
    <property type="protein sequence ID" value="RHW33525.1"/>
    <property type="molecule type" value="Genomic_DNA"/>
</dbReference>
<dbReference type="Gene3D" id="3.90.1690.10">
    <property type="entry name" value="phage-related protein like domain"/>
    <property type="match status" value="1"/>
</dbReference>
<dbReference type="InterPro" id="IPR005564">
    <property type="entry name" value="Major_capsid_GpE"/>
</dbReference>
<evidence type="ECO:0000313" key="2">
    <source>
        <dbReference type="Proteomes" id="UP000285456"/>
    </source>
</evidence>
<dbReference type="Proteomes" id="UP000285456">
    <property type="component" value="Unassembled WGS sequence"/>
</dbReference>